<keyword evidence="4 7" id="KW-0521">NADP</keyword>
<keyword evidence="7" id="KW-0963">Cytoplasm</keyword>
<dbReference type="GO" id="GO:0005737">
    <property type="term" value="C:cytoplasm"/>
    <property type="evidence" value="ECO:0007669"/>
    <property type="project" value="UniProtKB-SubCell"/>
</dbReference>
<dbReference type="GO" id="GO:0004350">
    <property type="term" value="F:glutamate-5-semialdehyde dehydrogenase activity"/>
    <property type="evidence" value="ECO:0007669"/>
    <property type="project" value="UniProtKB-UniRule"/>
</dbReference>
<comment type="function">
    <text evidence="7">Catalyzes the NADPH-dependent reduction of L-glutamate 5-phosphate into L-glutamate 5-semialdehyde and phosphate. The product spontaneously undergoes cyclization to form 1-pyrroline-5-carboxylate.</text>
</comment>
<dbReference type="UniPathway" id="UPA00098">
    <property type="reaction ID" value="UER00360"/>
</dbReference>
<dbReference type="EC" id="1.2.1.41" evidence="7"/>
<comment type="similarity">
    <text evidence="7">Belongs to the gamma-glutamyl phosphate reductase family.</text>
</comment>
<dbReference type="GO" id="GO:0050661">
    <property type="term" value="F:NADP binding"/>
    <property type="evidence" value="ECO:0007669"/>
    <property type="project" value="InterPro"/>
</dbReference>
<dbReference type="Gene3D" id="3.40.605.10">
    <property type="entry name" value="Aldehyde Dehydrogenase, Chain A, domain 1"/>
    <property type="match status" value="1"/>
</dbReference>
<proteinExistence type="inferred from homology"/>
<evidence type="ECO:0000313" key="9">
    <source>
        <dbReference type="EMBL" id="QHA08078.1"/>
    </source>
</evidence>
<keyword evidence="10" id="KW-1185">Reference proteome</keyword>
<dbReference type="InterPro" id="IPR012134">
    <property type="entry name" value="Glu-5-SA_DH"/>
</dbReference>
<dbReference type="RefSeq" id="WP_158927145.1">
    <property type="nucleotide sequence ID" value="NZ_CP047020.1"/>
</dbReference>
<reference evidence="9 10" key="1">
    <citation type="submission" date="2019-12" db="EMBL/GenBank/DDBJ databases">
        <title>Streptomyces sp. strain T44 isolated from rhizosphere soil of Broussonetia papyrifera.</title>
        <authorList>
            <person name="Mo P."/>
        </authorList>
    </citation>
    <scope>NUCLEOTIDE SEQUENCE [LARGE SCALE GENOMIC DNA]</scope>
    <source>
        <strain evidence="9 10">T44</strain>
    </source>
</reference>
<accession>A0A6I6N4J0</accession>
<sequence length="416" mass="43986">MSVTEICRAAAEASAHVKQLTTAQKDQVLLDMAAAVERHRDSIIKANEQDIEAARAAGVTPTLIDRLTLTESRMAGLVKAIHTVASLADPVGEVVKGWTRPNGLLVEQVREPLGVVAVIYEARPNVTAEVAALCLKTGNCAVLRGSSMATATNAAIMAALAEAVSEHDEVPAAAVQLVSDPSRDAAMELMRAKGYVDLLVPRGGPELIASVEQNATVPTVIDGAGNCHTYIDGSADLDIATAVTINAKTSRPSVCNAMETLLVHEDLAETWLPGVLGLLAEAGVEIRGDETVQRVWPKAVAATEEDWGTEYLRLVLAVKVVPDADGAIAHIRRWGTSNAEGIVAKDIDVARRFTREVDSGSVFVNTSTRYSDGGEFGYGVEIGVSTQKLHVRGPMGLDALTTVKNVVWGSGQTRTI</sequence>
<dbReference type="NCBIfam" id="TIGR00407">
    <property type="entry name" value="proA"/>
    <property type="match status" value="1"/>
</dbReference>
<dbReference type="PANTHER" id="PTHR11063:SF8">
    <property type="entry name" value="DELTA-1-PYRROLINE-5-CARBOXYLATE SYNTHASE"/>
    <property type="match status" value="1"/>
</dbReference>
<dbReference type="AlphaFoldDB" id="A0A6I6N4J0"/>
<keyword evidence="5 7" id="KW-0560">Oxidoreductase</keyword>
<dbReference type="InterPro" id="IPR015590">
    <property type="entry name" value="Aldehyde_DH_dom"/>
</dbReference>
<organism evidence="9 10">
    <name type="scientific">Streptomyces broussonetiae</name>
    <dbReference type="NCBI Taxonomy" id="2686304"/>
    <lineage>
        <taxon>Bacteria</taxon>
        <taxon>Bacillati</taxon>
        <taxon>Actinomycetota</taxon>
        <taxon>Actinomycetes</taxon>
        <taxon>Kitasatosporales</taxon>
        <taxon>Streptomycetaceae</taxon>
        <taxon>Streptomyces</taxon>
    </lineage>
</organism>
<dbReference type="PIRSF" id="PIRSF000151">
    <property type="entry name" value="GPR"/>
    <property type="match status" value="1"/>
</dbReference>
<dbReference type="PANTHER" id="PTHR11063">
    <property type="entry name" value="GLUTAMATE SEMIALDEHYDE DEHYDROGENASE"/>
    <property type="match status" value="1"/>
</dbReference>
<evidence type="ECO:0000256" key="7">
    <source>
        <dbReference type="HAMAP-Rule" id="MF_00412"/>
    </source>
</evidence>
<keyword evidence="3 7" id="KW-0641">Proline biosynthesis</keyword>
<comment type="subcellular location">
    <subcellularLocation>
        <location evidence="7">Cytoplasm</location>
    </subcellularLocation>
</comment>
<evidence type="ECO:0000256" key="3">
    <source>
        <dbReference type="ARBA" id="ARBA00022650"/>
    </source>
</evidence>
<evidence type="ECO:0000313" key="10">
    <source>
        <dbReference type="Proteomes" id="UP000436138"/>
    </source>
</evidence>
<evidence type="ECO:0000256" key="6">
    <source>
        <dbReference type="ARBA" id="ARBA00049024"/>
    </source>
</evidence>
<dbReference type="Gene3D" id="3.40.309.10">
    <property type="entry name" value="Aldehyde Dehydrogenase, Chain A, domain 2"/>
    <property type="match status" value="1"/>
</dbReference>
<evidence type="ECO:0000256" key="4">
    <source>
        <dbReference type="ARBA" id="ARBA00022857"/>
    </source>
</evidence>
<keyword evidence="2 7" id="KW-0028">Amino-acid biosynthesis</keyword>
<dbReference type="GO" id="GO:0055129">
    <property type="term" value="P:L-proline biosynthetic process"/>
    <property type="evidence" value="ECO:0007669"/>
    <property type="project" value="UniProtKB-UniRule"/>
</dbReference>
<name>A0A6I6N4J0_9ACTN</name>
<dbReference type="SUPFAM" id="SSF53720">
    <property type="entry name" value="ALDH-like"/>
    <property type="match status" value="1"/>
</dbReference>
<evidence type="ECO:0000256" key="5">
    <source>
        <dbReference type="ARBA" id="ARBA00023002"/>
    </source>
</evidence>
<gene>
    <name evidence="7" type="primary">proA</name>
    <name evidence="9" type="ORF">GQF42_36725</name>
</gene>
<dbReference type="EMBL" id="CP047020">
    <property type="protein sequence ID" value="QHA08078.1"/>
    <property type="molecule type" value="Genomic_DNA"/>
</dbReference>
<evidence type="ECO:0000256" key="1">
    <source>
        <dbReference type="ARBA" id="ARBA00004985"/>
    </source>
</evidence>
<evidence type="ECO:0000256" key="2">
    <source>
        <dbReference type="ARBA" id="ARBA00022605"/>
    </source>
</evidence>
<dbReference type="InterPro" id="IPR016162">
    <property type="entry name" value="Ald_DH_N"/>
</dbReference>
<dbReference type="KEGG" id="sbro:GQF42_36725"/>
<dbReference type="InterPro" id="IPR016163">
    <property type="entry name" value="Ald_DH_C"/>
</dbReference>
<dbReference type="NCBIfam" id="NF001221">
    <property type="entry name" value="PRK00197.1"/>
    <property type="match status" value="1"/>
</dbReference>
<dbReference type="CDD" id="cd07079">
    <property type="entry name" value="ALDH_F18-19_ProA-GPR"/>
    <property type="match status" value="1"/>
</dbReference>
<dbReference type="FunFam" id="3.40.309.10:FF:000006">
    <property type="entry name" value="Gamma-glutamyl phosphate reductase"/>
    <property type="match status" value="1"/>
</dbReference>
<dbReference type="InterPro" id="IPR016161">
    <property type="entry name" value="Ald_DH/histidinol_DH"/>
</dbReference>
<comment type="pathway">
    <text evidence="1 7">Amino-acid biosynthesis; L-proline biosynthesis; L-glutamate 5-semialdehyde from L-glutamate: step 2/2.</text>
</comment>
<dbReference type="Pfam" id="PF00171">
    <property type="entry name" value="Aldedh"/>
    <property type="match status" value="1"/>
</dbReference>
<dbReference type="HAMAP" id="MF_00412">
    <property type="entry name" value="ProA"/>
    <property type="match status" value="1"/>
</dbReference>
<evidence type="ECO:0000259" key="8">
    <source>
        <dbReference type="Pfam" id="PF00171"/>
    </source>
</evidence>
<protein>
    <recommendedName>
        <fullName evidence="7">Gamma-glutamyl phosphate reductase</fullName>
        <shortName evidence="7">GPR</shortName>
        <ecNumber evidence="7">1.2.1.41</ecNumber>
    </recommendedName>
    <alternativeName>
        <fullName evidence="7">Glutamate-5-semialdehyde dehydrogenase</fullName>
    </alternativeName>
    <alternativeName>
        <fullName evidence="7">Glutamyl-gamma-semialdehyde dehydrogenase</fullName>
        <shortName evidence="7">GSA dehydrogenase</shortName>
    </alternativeName>
</protein>
<dbReference type="Proteomes" id="UP000436138">
    <property type="component" value="Chromosome"/>
</dbReference>
<dbReference type="InterPro" id="IPR000965">
    <property type="entry name" value="GPR_dom"/>
</dbReference>
<feature type="domain" description="Aldehyde dehydrogenase" evidence="8">
    <location>
        <begin position="3"/>
        <end position="275"/>
    </location>
</feature>
<comment type="catalytic activity">
    <reaction evidence="6 7">
        <text>L-glutamate 5-semialdehyde + phosphate + NADP(+) = L-glutamyl 5-phosphate + NADPH + H(+)</text>
        <dbReference type="Rhea" id="RHEA:19541"/>
        <dbReference type="ChEBI" id="CHEBI:15378"/>
        <dbReference type="ChEBI" id="CHEBI:43474"/>
        <dbReference type="ChEBI" id="CHEBI:57783"/>
        <dbReference type="ChEBI" id="CHEBI:58066"/>
        <dbReference type="ChEBI" id="CHEBI:58274"/>
        <dbReference type="ChEBI" id="CHEBI:58349"/>
        <dbReference type="EC" id="1.2.1.41"/>
    </reaction>
</comment>